<dbReference type="AlphaFoldDB" id="A0A0F9TI55"/>
<comment type="caution">
    <text evidence="1">The sequence shown here is derived from an EMBL/GenBank/DDBJ whole genome shotgun (WGS) entry which is preliminary data.</text>
</comment>
<evidence type="ECO:0000313" key="1">
    <source>
        <dbReference type="EMBL" id="KKN41153.1"/>
    </source>
</evidence>
<proteinExistence type="predicted"/>
<dbReference type="EMBL" id="LAZR01001665">
    <property type="protein sequence ID" value="KKN41153.1"/>
    <property type="molecule type" value="Genomic_DNA"/>
</dbReference>
<accession>A0A0F9TI55</accession>
<protein>
    <submittedName>
        <fullName evidence="1">Uncharacterized protein</fullName>
    </submittedName>
</protein>
<name>A0A0F9TI55_9ZZZZ</name>
<gene>
    <name evidence="1" type="ORF">LCGC14_0726110</name>
</gene>
<organism evidence="1">
    <name type="scientific">marine sediment metagenome</name>
    <dbReference type="NCBI Taxonomy" id="412755"/>
    <lineage>
        <taxon>unclassified sequences</taxon>
        <taxon>metagenomes</taxon>
        <taxon>ecological metagenomes</taxon>
    </lineage>
</organism>
<reference evidence="1" key="1">
    <citation type="journal article" date="2015" name="Nature">
        <title>Complex archaea that bridge the gap between prokaryotes and eukaryotes.</title>
        <authorList>
            <person name="Spang A."/>
            <person name="Saw J.H."/>
            <person name="Jorgensen S.L."/>
            <person name="Zaremba-Niedzwiedzka K."/>
            <person name="Martijn J."/>
            <person name="Lind A.E."/>
            <person name="van Eijk R."/>
            <person name="Schleper C."/>
            <person name="Guy L."/>
            <person name="Ettema T.J."/>
        </authorList>
    </citation>
    <scope>NUCLEOTIDE SEQUENCE</scope>
</reference>
<sequence>MDELYDKKTAREKNLKKIVDLKLDLNSILDLLYEMSKTNTLIKEIYDSAYNFFKSLLKNNQLSELHENLSKDFEQFE</sequence>